<sequence>MNYWLTLVMIVCSWEFCLGMGQGSPNEPKQIAEIRSYSFQLGGRLSRSWDRVGDTSANEDNYSLDLSALRLGRHIHYGPLVSYNRFLIRYSDPSLRGAARTSLGFGVQVKLTLNDIQAARESIYVRTALARIESLDDDEVQKSEFDSLTVGFGYEFFLNSYVSLQPELVLSRSWYLVTLDDASFASESSRRTDDMNLQLNIGIYL</sequence>
<dbReference type="EMBL" id="FWZT01000007">
    <property type="protein sequence ID" value="SMF22669.1"/>
    <property type="molecule type" value="Genomic_DNA"/>
</dbReference>
<proteinExistence type="predicted"/>
<dbReference type="RefSeq" id="WP_132318237.1">
    <property type="nucleotide sequence ID" value="NZ_FWZT01000007.1"/>
</dbReference>
<gene>
    <name evidence="1" type="ORF">SAMN06296036_107223</name>
</gene>
<accession>A0A1Y6BV39</accession>
<protein>
    <recommendedName>
        <fullName evidence="3">Outer membrane protein beta-barrel domain-containing protein</fullName>
    </recommendedName>
</protein>
<dbReference type="Proteomes" id="UP000192907">
    <property type="component" value="Unassembled WGS sequence"/>
</dbReference>
<organism evidence="1 2">
    <name type="scientific">Pseudobacteriovorax antillogorgiicola</name>
    <dbReference type="NCBI Taxonomy" id="1513793"/>
    <lineage>
        <taxon>Bacteria</taxon>
        <taxon>Pseudomonadati</taxon>
        <taxon>Bdellovibrionota</taxon>
        <taxon>Oligoflexia</taxon>
        <taxon>Oligoflexales</taxon>
        <taxon>Pseudobacteriovoracaceae</taxon>
        <taxon>Pseudobacteriovorax</taxon>
    </lineage>
</organism>
<evidence type="ECO:0000313" key="2">
    <source>
        <dbReference type="Proteomes" id="UP000192907"/>
    </source>
</evidence>
<evidence type="ECO:0008006" key="3">
    <source>
        <dbReference type="Google" id="ProtNLM"/>
    </source>
</evidence>
<keyword evidence="2" id="KW-1185">Reference proteome</keyword>
<name>A0A1Y6BV39_9BACT</name>
<dbReference type="AlphaFoldDB" id="A0A1Y6BV39"/>
<reference evidence="2" key="1">
    <citation type="submission" date="2017-04" db="EMBL/GenBank/DDBJ databases">
        <authorList>
            <person name="Varghese N."/>
            <person name="Submissions S."/>
        </authorList>
    </citation>
    <scope>NUCLEOTIDE SEQUENCE [LARGE SCALE GENOMIC DNA]</scope>
    <source>
        <strain evidence="2">RKEM611</strain>
    </source>
</reference>
<evidence type="ECO:0000313" key="1">
    <source>
        <dbReference type="EMBL" id="SMF22669.1"/>
    </source>
</evidence>